<evidence type="ECO:0000313" key="1">
    <source>
        <dbReference type="EMBL" id="MSS63928.1"/>
    </source>
</evidence>
<proteinExistence type="predicted"/>
<dbReference type="Pfam" id="PF07873">
    <property type="entry name" value="YabP"/>
    <property type="match status" value="1"/>
</dbReference>
<dbReference type="GO" id="GO:0030435">
    <property type="term" value="P:sporulation resulting in formation of a cellular spore"/>
    <property type="evidence" value="ECO:0007669"/>
    <property type="project" value="InterPro"/>
</dbReference>
<name>A0A6L5Y0I4_9FIRM</name>
<dbReference type="Gene3D" id="2.60.40.2000">
    <property type="match status" value="1"/>
</dbReference>
<sequence length="94" mass="10376">MEEKQKTKAHKLVLTSRKTALITGVLDVLSFDPGEVLLETEMGTLMIRGEELHVSRLDLEKGEVDVDGKTDSLTYSNGGQASKNGESLLKKLFR</sequence>
<accession>A0A6L5Y0I4</accession>
<protein>
    <submittedName>
        <fullName evidence="1">Sporulation protein YabP</fullName>
    </submittedName>
</protein>
<dbReference type="InterPro" id="IPR038705">
    <property type="entry name" value="YabP_sf"/>
</dbReference>
<dbReference type="NCBIfam" id="TIGR02892">
    <property type="entry name" value="spore_yabP"/>
    <property type="match status" value="1"/>
</dbReference>
<gene>
    <name evidence="1" type="primary">yabP</name>
    <name evidence="1" type="ORF">FYJ58_08585</name>
</gene>
<evidence type="ECO:0000313" key="2">
    <source>
        <dbReference type="Proteomes" id="UP000482209"/>
    </source>
</evidence>
<keyword evidence="2" id="KW-1185">Reference proteome</keyword>
<organism evidence="1 2">
    <name type="scientific">Velocimicrobium porci</name>
    <dbReference type="NCBI Taxonomy" id="2606634"/>
    <lineage>
        <taxon>Bacteria</taxon>
        <taxon>Bacillati</taxon>
        <taxon>Bacillota</taxon>
        <taxon>Clostridia</taxon>
        <taxon>Lachnospirales</taxon>
        <taxon>Lachnospiraceae</taxon>
        <taxon>Velocimicrobium</taxon>
    </lineage>
</organism>
<dbReference type="Proteomes" id="UP000482209">
    <property type="component" value="Unassembled WGS sequence"/>
</dbReference>
<dbReference type="InterPro" id="IPR012504">
    <property type="entry name" value="Spore_YabP"/>
</dbReference>
<dbReference type="AlphaFoldDB" id="A0A6L5Y0I4"/>
<reference evidence="1 2" key="1">
    <citation type="submission" date="2019-08" db="EMBL/GenBank/DDBJ databases">
        <title>In-depth cultivation of the pig gut microbiome towards novel bacterial diversity and tailored functional studies.</title>
        <authorList>
            <person name="Wylensek D."/>
            <person name="Hitch T.C.A."/>
            <person name="Clavel T."/>
        </authorList>
    </citation>
    <scope>NUCLEOTIDE SEQUENCE [LARGE SCALE GENOMIC DNA]</scope>
    <source>
        <strain evidence="1 2">WCA-693-APC-MOT-I</strain>
    </source>
</reference>
<dbReference type="PIRSF" id="PIRSF011576">
    <property type="entry name" value="YabP"/>
    <property type="match status" value="1"/>
</dbReference>
<dbReference type="EMBL" id="VUMT01000011">
    <property type="protein sequence ID" value="MSS63928.1"/>
    <property type="molecule type" value="Genomic_DNA"/>
</dbReference>
<dbReference type="InterPro" id="IPR022476">
    <property type="entry name" value="Spore_YabP/YqfC"/>
</dbReference>
<dbReference type="RefSeq" id="WP_154519333.1">
    <property type="nucleotide sequence ID" value="NZ_VUMT01000011.1"/>
</dbReference>
<comment type="caution">
    <text evidence="1">The sequence shown here is derived from an EMBL/GenBank/DDBJ whole genome shotgun (WGS) entry which is preliminary data.</text>
</comment>